<evidence type="ECO:0000313" key="1">
    <source>
        <dbReference type="EMBL" id="AMK55444.1"/>
    </source>
</evidence>
<organism evidence="1 2">
    <name type="scientific">Faecalibaculum rodentium</name>
    <dbReference type="NCBI Taxonomy" id="1702221"/>
    <lineage>
        <taxon>Bacteria</taxon>
        <taxon>Bacillati</taxon>
        <taxon>Bacillota</taxon>
        <taxon>Erysipelotrichia</taxon>
        <taxon>Erysipelotrichales</taxon>
        <taxon>Erysipelotrichaceae</taxon>
        <taxon>Faecalibaculum</taxon>
    </lineage>
</organism>
<dbReference type="KEGG" id="fro:AALO17_23100"/>
<dbReference type="AlphaFoldDB" id="A0A140DXR7"/>
<reference evidence="1 2" key="1">
    <citation type="journal article" date="2016" name="Gut Pathog.">
        <title>Whole genome sequencing of "Faecalibaculum rodentium" ALO17, isolated from C57BL/6J laboratory mouse feces.</title>
        <authorList>
            <person name="Lim S."/>
            <person name="Chang D.H."/>
            <person name="Ahn S."/>
            <person name="Kim B.C."/>
        </authorList>
    </citation>
    <scope>NUCLEOTIDE SEQUENCE [LARGE SCALE GENOMIC DNA]</scope>
    <source>
        <strain evidence="1 2">Alo17</strain>
    </source>
</reference>
<dbReference type="STRING" id="1702221.AALO17_23100"/>
<dbReference type="EMBL" id="CP011391">
    <property type="protein sequence ID" value="AMK55444.1"/>
    <property type="molecule type" value="Genomic_DNA"/>
</dbReference>
<protein>
    <submittedName>
        <fullName evidence="1">Uncharacterized protein</fullName>
    </submittedName>
</protein>
<sequence length="39" mass="4729">MRFLTIILTKTDIFLMKRKKSHANSLLDYSFYIILCYIN</sequence>
<name>A0A140DXR7_9FIRM</name>
<gene>
    <name evidence="1" type="ORF">AALO17_23100</name>
</gene>
<proteinExistence type="predicted"/>
<evidence type="ECO:0000313" key="2">
    <source>
        <dbReference type="Proteomes" id="UP000069771"/>
    </source>
</evidence>
<keyword evidence="2" id="KW-1185">Reference proteome</keyword>
<dbReference type="Proteomes" id="UP000069771">
    <property type="component" value="Chromosome"/>
</dbReference>
<accession>A0A140DXR7</accession>